<sequence>MSFGFEPTIFQPTRGTNCFDNILINFKNFRGYNSCVVDSGLSDHEAVDIVVDSSRIFQYKTKLVSRPISLSGKQNFFDVISVVDWGFVNLPNLDVASKFRVFLDVFARAVDVSFPEK</sequence>
<evidence type="ECO:0000313" key="2">
    <source>
        <dbReference type="Proteomes" id="UP001516400"/>
    </source>
</evidence>
<keyword evidence="2" id="KW-1185">Reference proteome</keyword>
<dbReference type="AlphaFoldDB" id="A0ABD2NSB4"/>
<proteinExistence type="predicted"/>
<protein>
    <submittedName>
        <fullName evidence="1">Uncharacterized protein</fullName>
    </submittedName>
</protein>
<evidence type="ECO:0000313" key="1">
    <source>
        <dbReference type="EMBL" id="KAL3281494.1"/>
    </source>
</evidence>
<organism evidence="1 2">
    <name type="scientific">Cryptolaemus montrouzieri</name>
    <dbReference type="NCBI Taxonomy" id="559131"/>
    <lineage>
        <taxon>Eukaryota</taxon>
        <taxon>Metazoa</taxon>
        <taxon>Ecdysozoa</taxon>
        <taxon>Arthropoda</taxon>
        <taxon>Hexapoda</taxon>
        <taxon>Insecta</taxon>
        <taxon>Pterygota</taxon>
        <taxon>Neoptera</taxon>
        <taxon>Endopterygota</taxon>
        <taxon>Coleoptera</taxon>
        <taxon>Polyphaga</taxon>
        <taxon>Cucujiformia</taxon>
        <taxon>Coccinelloidea</taxon>
        <taxon>Coccinellidae</taxon>
        <taxon>Scymninae</taxon>
        <taxon>Scymnini</taxon>
        <taxon>Cryptolaemus</taxon>
    </lineage>
</organism>
<gene>
    <name evidence="1" type="ORF">HHI36_004701</name>
</gene>
<dbReference type="Proteomes" id="UP001516400">
    <property type="component" value="Unassembled WGS sequence"/>
</dbReference>
<dbReference type="EMBL" id="JABFTP020000144">
    <property type="protein sequence ID" value="KAL3281494.1"/>
    <property type="molecule type" value="Genomic_DNA"/>
</dbReference>
<accession>A0ABD2NSB4</accession>
<comment type="caution">
    <text evidence="1">The sequence shown here is derived from an EMBL/GenBank/DDBJ whole genome shotgun (WGS) entry which is preliminary data.</text>
</comment>
<reference evidence="1 2" key="1">
    <citation type="journal article" date="2021" name="BMC Biol.">
        <title>Horizontally acquired antibacterial genes associated with adaptive radiation of ladybird beetles.</title>
        <authorList>
            <person name="Li H.S."/>
            <person name="Tang X.F."/>
            <person name="Huang Y.H."/>
            <person name="Xu Z.Y."/>
            <person name="Chen M.L."/>
            <person name="Du X.Y."/>
            <person name="Qiu B.Y."/>
            <person name="Chen P.T."/>
            <person name="Zhang W."/>
            <person name="Slipinski A."/>
            <person name="Escalona H.E."/>
            <person name="Waterhouse R.M."/>
            <person name="Zwick A."/>
            <person name="Pang H."/>
        </authorList>
    </citation>
    <scope>NUCLEOTIDE SEQUENCE [LARGE SCALE GENOMIC DNA]</scope>
    <source>
        <strain evidence="1">SYSU2018</strain>
    </source>
</reference>
<name>A0ABD2NSB4_9CUCU</name>